<feature type="domain" description="HNH" evidence="2">
    <location>
        <begin position="24"/>
        <end position="63"/>
    </location>
</feature>
<keyword evidence="3" id="KW-0255">Endonuclease</keyword>
<keyword evidence="3" id="KW-0378">Hydrolase</keyword>
<keyword evidence="4" id="KW-1185">Reference proteome</keyword>
<comment type="caution">
    <text evidence="3">The sequence shown here is derived from an EMBL/GenBank/DDBJ whole genome shotgun (WGS) entry which is preliminary data.</text>
</comment>
<evidence type="ECO:0000313" key="3">
    <source>
        <dbReference type="EMBL" id="NJC33352.1"/>
    </source>
</evidence>
<dbReference type="Pfam" id="PF01844">
    <property type="entry name" value="HNH"/>
    <property type="match status" value="1"/>
</dbReference>
<organism evidence="3 4">
    <name type="scientific">Sphingomonas jejuensis</name>
    <dbReference type="NCBI Taxonomy" id="904715"/>
    <lineage>
        <taxon>Bacteria</taxon>
        <taxon>Pseudomonadati</taxon>
        <taxon>Pseudomonadota</taxon>
        <taxon>Alphaproteobacteria</taxon>
        <taxon>Sphingomonadales</taxon>
        <taxon>Sphingomonadaceae</taxon>
        <taxon>Sphingomonas</taxon>
    </lineage>
</organism>
<dbReference type="Proteomes" id="UP000734218">
    <property type="component" value="Unassembled WGS sequence"/>
</dbReference>
<dbReference type="GO" id="GO:0004519">
    <property type="term" value="F:endonuclease activity"/>
    <property type="evidence" value="ECO:0007669"/>
    <property type="project" value="UniProtKB-KW"/>
</dbReference>
<dbReference type="PANTHER" id="PTHR37827">
    <property type="entry name" value="TUDOR DOMAIN-CONTAINING PROTEIN"/>
    <property type="match status" value="1"/>
</dbReference>
<evidence type="ECO:0000313" key="4">
    <source>
        <dbReference type="Proteomes" id="UP000734218"/>
    </source>
</evidence>
<proteinExistence type="predicted"/>
<dbReference type="EMBL" id="JAATJE010000001">
    <property type="protein sequence ID" value="NJC33352.1"/>
    <property type="molecule type" value="Genomic_DNA"/>
</dbReference>
<gene>
    <name evidence="3" type="ORF">GGR88_000826</name>
</gene>
<reference evidence="3 4" key="1">
    <citation type="submission" date="2020-03" db="EMBL/GenBank/DDBJ databases">
        <title>Genomic Encyclopedia of Type Strains, Phase IV (KMG-IV): sequencing the most valuable type-strain genomes for metagenomic binning, comparative biology and taxonomic classification.</title>
        <authorList>
            <person name="Goeker M."/>
        </authorList>
    </citation>
    <scope>NUCLEOTIDE SEQUENCE [LARGE SCALE GENOMIC DNA]</scope>
    <source>
        <strain evidence="3 4">DSM 27651</strain>
    </source>
</reference>
<dbReference type="InterPro" id="IPR002711">
    <property type="entry name" value="HNH"/>
</dbReference>
<accession>A0ABX0XKH0</accession>
<name>A0ABX0XKH0_9SPHN</name>
<dbReference type="RefSeq" id="WP_167953265.1">
    <property type="nucleotide sequence ID" value="NZ_JAATJE010000001.1"/>
</dbReference>
<evidence type="ECO:0000259" key="2">
    <source>
        <dbReference type="Pfam" id="PF01844"/>
    </source>
</evidence>
<evidence type="ECO:0000256" key="1">
    <source>
        <dbReference type="SAM" id="MobiDB-lite"/>
    </source>
</evidence>
<protein>
    <submittedName>
        <fullName evidence="3">5-methylcytosine-specific restriction endonuclease McrA</fullName>
    </submittedName>
</protein>
<dbReference type="PANTHER" id="PTHR37827:SF1">
    <property type="entry name" value="HNH DOMAIN-CONTAINING PROTEIN"/>
    <property type="match status" value="1"/>
</dbReference>
<sequence length="111" mass="12654">MVGRRQTRWRGDDPAPPPPAPPTCALCQRPLGRRVELHHLIPKSEGGRDTVPVHPICHRAIHAAMANQLLARETRDVAALRARPELQDFLRWIADKPSDFHAPTRRRRDRA</sequence>
<feature type="region of interest" description="Disordered" evidence="1">
    <location>
        <begin position="1"/>
        <end position="26"/>
    </location>
</feature>
<keyword evidence="3" id="KW-0540">Nuclease</keyword>
<dbReference type="InterPro" id="IPR003615">
    <property type="entry name" value="HNH_nuc"/>
</dbReference>
<dbReference type="Gene3D" id="1.10.30.50">
    <property type="match status" value="1"/>
</dbReference>
<dbReference type="CDD" id="cd00085">
    <property type="entry name" value="HNHc"/>
    <property type="match status" value="1"/>
</dbReference>